<name>A0A6J4QSA6_9ACTN</name>
<keyword evidence="2" id="KW-0378">Hydrolase</keyword>
<feature type="compositionally biased region" description="Basic and acidic residues" evidence="1">
    <location>
        <begin position="151"/>
        <end position="192"/>
    </location>
</feature>
<dbReference type="AlphaFoldDB" id="A0A6J4QSA6"/>
<evidence type="ECO:0000256" key="1">
    <source>
        <dbReference type="SAM" id="MobiDB-lite"/>
    </source>
</evidence>
<feature type="compositionally biased region" description="Low complexity" evidence="1">
    <location>
        <begin position="49"/>
        <end position="59"/>
    </location>
</feature>
<dbReference type="GO" id="GO:0004067">
    <property type="term" value="F:asparaginase activity"/>
    <property type="evidence" value="ECO:0007669"/>
    <property type="project" value="UniProtKB-EC"/>
</dbReference>
<feature type="compositionally biased region" description="Basic residues" evidence="1">
    <location>
        <begin position="73"/>
        <end position="95"/>
    </location>
</feature>
<feature type="compositionally biased region" description="Basic and acidic residues" evidence="1">
    <location>
        <begin position="224"/>
        <end position="238"/>
    </location>
</feature>
<feature type="compositionally biased region" description="Basic residues" evidence="1">
    <location>
        <begin position="239"/>
        <end position="248"/>
    </location>
</feature>
<accession>A0A6J4QSA6</accession>
<dbReference type="EC" id="3.5.1.1" evidence="2"/>
<protein>
    <submittedName>
        <fullName evidence="2">L-asparaginase</fullName>
        <ecNumber evidence="2">3.5.1.1</ecNumber>
    </submittedName>
</protein>
<feature type="non-terminal residue" evidence="2">
    <location>
        <position position="331"/>
    </location>
</feature>
<feature type="compositionally biased region" description="Gly residues" evidence="1">
    <location>
        <begin position="36"/>
        <end position="46"/>
    </location>
</feature>
<proteinExistence type="predicted"/>
<feature type="non-terminal residue" evidence="2">
    <location>
        <position position="1"/>
    </location>
</feature>
<reference evidence="2" key="1">
    <citation type="submission" date="2020-02" db="EMBL/GenBank/DDBJ databases">
        <authorList>
            <person name="Meier V. D."/>
        </authorList>
    </citation>
    <scope>NUCLEOTIDE SEQUENCE</scope>
    <source>
        <strain evidence="2">AVDCRST_MAG80</strain>
    </source>
</reference>
<feature type="compositionally biased region" description="Basic residues" evidence="1">
    <location>
        <begin position="209"/>
        <end position="223"/>
    </location>
</feature>
<feature type="region of interest" description="Disordered" evidence="1">
    <location>
        <begin position="1"/>
        <end position="308"/>
    </location>
</feature>
<gene>
    <name evidence="2" type="ORF">AVDCRST_MAG80-2525</name>
</gene>
<dbReference type="EMBL" id="CADCVC010000225">
    <property type="protein sequence ID" value="CAA9453138.1"/>
    <property type="molecule type" value="Genomic_DNA"/>
</dbReference>
<sequence length="331" mass="37060">EPSGGSSVLSRRHHLLDPGGGRLRGRAFFDRRGAGRGRPGDLGGRRGLGRLFPPGARLGAGAGRPDRAGRGDRRPHRRRRGRRRGDPGHRHHRRDVVRPGPAGGPGCPRSRDGRHAQPHPPGRRGPGEPPRLGTGRDQRSGPGPGRRGRPERRDPRRPLRPKDPHLEPRDLSLPARRTDRLRLRGQREDSHPSRRSSTHRPPRGEARPPRRPLHHQPGRRRPPPRADRTARVRGARDRSLRRRPRTLAHGRASGVPRRRDAGRSGVAYRHRGGPQRDLRLHRLRVGPFGARPHKRGHAQRPEGPPLPLVAAAVGGVERRDRRGVRASFRRL</sequence>
<evidence type="ECO:0000313" key="2">
    <source>
        <dbReference type="EMBL" id="CAA9453138.1"/>
    </source>
</evidence>
<organism evidence="2">
    <name type="scientific">uncultured Rubrobacteraceae bacterium</name>
    <dbReference type="NCBI Taxonomy" id="349277"/>
    <lineage>
        <taxon>Bacteria</taxon>
        <taxon>Bacillati</taxon>
        <taxon>Actinomycetota</taxon>
        <taxon>Rubrobacteria</taxon>
        <taxon>Rubrobacterales</taxon>
        <taxon>Rubrobacteraceae</taxon>
        <taxon>environmental samples</taxon>
    </lineage>
</organism>